<accession>A0A1G7HEK2</accession>
<dbReference type="AlphaFoldDB" id="A0A1G7HEK2"/>
<protein>
    <recommendedName>
        <fullName evidence="3">Lipoprotein</fullName>
    </recommendedName>
</protein>
<sequence>MRLITLAIVVAPLLIAGCVDQEFFVRQNVTYDRYERDFVGCATRATQEVPTNTQVGWMPYVGVYSADTNAALRGKNFELCMRDRGYQKVKMPYCQGDKLKAATAQAKRPQDRGRKMTINKASCWVGKPDGSPYLFSGA</sequence>
<dbReference type="STRING" id="218672.SAMN04489759_10195"/>
<dbReference type="Proteomes" id="UP000199399">
    <property type="component" value="Unassembled WGS sequence"/>
</dbReference>
<dbReference type="EMBL" id="FNBP01000001">
    <property type="protein sequence ID" value="SDE98912.1"/>
    <property type="molecule type" value="Genomic_DNA"/>
</dbReference>
<reference evidence="2" key="1">
    <citation type="submission" date="2016-10" db="EMBL/GenBank/DDBJ databases">
        <authorList>
            <person name="Varghese N."/>
            <person name="Submissions S."/>
        </authorList>
    </citation>
    <scope>NUCLEOTIDE SEQUENCE [LARGE SCALE GENOMIC DNA]</scope>
    <source>
        <strain evidence="2">DSM 16477</strain>
    </source>
</reference>
<gene>
    <name evidence="1" type="ORF">SAMN04489759_10195</name>
</gene>
<proteinExistence type="predicted"/>
<evidence type="ECO:0000313" key="1">
    <source>
        <dbReference type="EMBL" id="SDE98912.1"/>
    </source>
</evidence>
<evidence type="ECO:0000313" key="2">
    <source>
        <dbReference type="Proteomes" id="UP000199399"/>
    </source>
</evidence>
<dbReference type="PROSITE" id="PS51257">
    <property type="entry name" value="PROKAR_LIPOPROTEIN"/>
    <property type="match status" value="1"/>
</dbReference>
<evidence type="ECO:0008006" key="3">
    <source>
        <dbReference type="Google" id="ProtNLM"/>
    </source>
</evidence>
<dbReference type="OrthoDB" id="7864691at2"/>
<name>A0A1G7HEK2_9RHOB</name>
<dbReference type="RefSeq" id="WP_093738092.1">
    <property type="nucleotide sequence ID" value="NZ_FNBP01000001.1"/>
</dbReference>
<keyword evidence="2" id="KW-1185">Reference proteome</keyword>
<organism evidence="1 2">
    <name type="scientific">Sulfitobacter delicatus</name>
    <dbReference type="NCBI Taxonomy" id="218672"/>
    <lineage>
        <taxon>Bacteria</taxon>
        <taxon>Pseudomonadati</taxon>
        <taxon>Pseudomonadota</taxon>
        <taxon>Alphaproteobacteria</taxon>
        <taxon>Rhodobacterales</taxon>
        <taxon>Roseobacteraceae</taxon>
        <taxon>Sulfitobacter</taxon>
    </lineage>
</organism>